<protein>
    <submittedName>
        <fullName evidence="2">Uncharacterized protein</fullName>
    </submittedName>
</protein>
<keyword evidence="3" id="KW-1185">Reference proteome</keyword>
<reference evidence="2" key="1">
    <citation type="journal article" date="2020" name="Stud. Mycol.">
        <title>101 Dothideomycetes genomes: a test case for predicting lifestyles and emergence of pathogens.</title>
        <authorList>
            <person name="Haridas S."/>
            <person name="Albert R."/>
            <person name="Binder M."/>
            <person name="Bloem J."/>
            <person name="Labutti K."/>
            <person name="Salamov A."/>
            <person name="Andreopoulos B."/>
            <person name="Baker S."/>
            <person name="Barry K."/>
            <person name="Bills G."/>
            <person name="Bluhm B."/>
            <person name="Cannon C."/>
            <person name="Castanera R."/>
            <person name="Culley D."/>
            <person name="Daum C."/>
            <person name="Ezra D."/>
            <person name="Gonzalez J."/>
            <person name="Henrissat B."/>
            <person name="Kuo A."/>
            <person name="Liang C."/>
            <person name="Lipzen A."/>
            <person name="Lutzoni F."/>
            <person name="Magnuson J."/>
            <person name="Mondo S."/>
            <person name="Nolan M."/>
            <person name="Ohm R."/>
            <person name="Pangilinan J."/>
            <person name="Park H.-J."/>
            <person name="Ramirez L."/>
            <person name="Alfaro M."/>
            <person name="Sun H."/>
            <person name="Tritt A."/>
            <person name="Yoshinaga Y."/>
            <person name="Zwiers L.-H."/>
            <person name="Turgeon B."/>
            <person name="Goodwin S."/>
            <person name="Spatafora J."/>
            <person name="Crous P."/>
            <person name="Grigoriev I."/>
        </authorList>
    </citation>
    <scope>NUCLEOTIDE SEQUENCE</scope>
    <source>
        <strain evidence="2">CBS 110217</strain>
    </source>
</reference>
<organism evidence="2 3">
    <name type="scientific">Setomelanomma holmii</name>
    <dbReference type="NCBI Taxonomy" id="210430"/>
    <lineage>
        <taxon>Eukaryota</taxon>
        <taxon>Fungi</taxon>
        <taxon>Dikarya</taxon>
        <taxon>Ascomycota</taxon>
        <taxon>Pezizomycotina</taxon>
        <taxon>Dothideomycetes</taxon>
        <taxon>Pleosporomycetidae</taxon>
        <taxon>Pleosporales</taxon>
        <taxon>Pleosporineae</taxon>
        <taxon>Phaeosphaeriaceae</taxon>
        <taxon>Setomelanomma</taxon>
    </lineage>
</organism>
<accession>A0A9P4H2K0</accession>
<feature type="region of interest" description="Disordered" evidence="1">
    <location>
        <begin position="324"/>
        <end position="351"/>
    </location>
</feature>
<sequence>MRALRLQERRKLPRQSPSLFALVTSRRNLIPFHIKHTELIRNSTFTNEEERTGVHAEELPECVYRMFFEDSGTLSYYQPKECLKKSRDAPEAKLDPENGFQSLKRFVVPKHLTPERILLPFNPRRRTTVPPHVAAYHRLQDAQARCHVQYTESRAVGQRITATVFDMRTLIPGTMHGTLQTFKSTFRGNTLVRLDHNVKERSVKIPIWIRNVARPADGSPISVQELEDSGADMWVRGVEMRNTGPTDMNYGAADTHDNDWLCCGPVPRSFTTKVMPFDGEKLHQKKTSQLIRSKESIEIYLFNWDLWKWQHNPDLTDFRPYRLEQAGDRRGPPDNDDDGQEPGLNQPRRKRIQILPLERAIKLGFSTITTIVDLPHSFTGEAQLPLSLKTVTSDSRVTTSPGLATFSH</sequence>
<dbReference type="AlphaFoldDB" id="A0A9P4H2K0"/>
<evidence type="ECO:0000313" key="2">
    <source>
        <dbReference type="EMBL" id="KAF2027098.1"/>
    </source>
</evidence>
<dbReference type="OrthoDB" id="5429427at2759"/>
<comment type="caution">
    <text evidence="2">The sequence shown here is derived from an EMBL/GenBank/DDBJ whole genome shotgun (WGS) entry which is preliminary data.</text>
</comment>
<gene>
    <name evidence="2" type="ORF">EK21DRAFT_72835</name>
</gene>
<evidence type="ECO:0000256" key="1">
    <source>
        <dbReference type="SAM" id="MobiDB-lite"/>
    </source>
</evidence>
<proteinExistence type="predicted"/>
<dbReference type="Proteomes" id="UP000799777">
    <property type="component" value="Unassembled WGS sequence"/>
</dbReference>
<feature type="compositionally biased region" description="Basic and acidic residues" evidence="1">
    <location>
        <begin position="324"/>
        <end position="333"/>
    </location>
</feature>
<evidence type="ECO:0000313" key="3">
    <source>
        <dbReference type="Proteomes" id="UP000799777"/>
    </source>
</evidence>
<dbReference type="EMBL" id="ML978232">
    <property type="protein sequence ID" value="KAF2027098.1"/>
    <property type="molecule type" value="Genomic_DNA"/>
</dbReference>
<name>A0A9P4H2K0_9PLEO</name>